<dbReference type="OrthoDB" id="9803333at2"/>
<comment type="similarity">
    <text evidence="1">Belongs to the short-chain dehydrogenases/reductases (SDR) family.</text>
</comment>
<name>A0A1I4KZM5_9BACI</name>
<dbReference type="STRING" id="266892.SAMN04488054_10672"/>
<dbReference type="InterPro" id="IPR002347">
    <property type="entry name" value="SDR_fam"/>
</dbReference>
<protein>
    <submittedName>
        <fullName evidence="3">NAD(P)-dependent dehydrogenase, short-chain alcohol dehydrogenase family</fullName>
    </submittedName>
</protein>
<accession>A0A1I4KZM5</accession>
<dbReference type="SUPFAM" id="SSF51735">
    <property type="entry name" value="NAD(P)-binding Rossmann-fold domains"/>
    <property type="match status" value="1"/>
</dbReference>
<dbReference type="AlphaFoldDB" id="A0A1I4KZM5"/>
<gene>
    <name evidence="3" type="ORF">SAMN04488054_10672</name>
</gene>
<sequence length="271" mass="29615">MRQIFDLTGKIALVTGGAGIIGSQVVRGLAEFGAVVIIADINKDKGESLAQELNIELNANKAYSCFVDVTSEESVQNMVSYVQNKFNSIDILHNNAAGKSNDLDAFFKEFEEYDLEQWKDIMDADLTSMFLVAREVGKVMKQQEIKGSIIQTASIYAVVAPDQRIYEGSYYLDREINTPAVYSTAKSGVIGLTKYLSAYWGKSGIRVNAITPGGIESGQNDTFKHKYSERVPLGRMAKAEEMVGAVVYLASDASSYVTGQNIIVDGGLSVW</sequence>
<evidence type="ECO:0000313" key="4">
    <source>
        <dbReference type="Proteomes" id="UP000199668"/>
    </source>
</evidence>
<dbReference type="PRINTS" id="PR00081">
    <property type="entry name" value="GDHRDH"/>
</dbReference>
<dbReference type="GO" id="GO:0008206">
    <property type="term" value="P:bile acid metabolic process"/>
    <property type="evidence" value="ECO:0007669"/>
    <property type="project" value="UniProtKB-ARBA"/>
</dbReference>
<organism evidence="3 4">
    <name type="scientific">Salibacterium qingdaonense</name>
    <dbReference type="NCBI Taxonomy" id="266892"/>
    <lineage>
        <taxon>Bacteria</taxon>
        <taxon>Bacillati</taxon>
        <taxon>Bacillota</taxon>
        <taxon>Bacilli</taxon>
        <taxon>Bacillales</taxon>
        <taxon>Bacillaceae</taxon>
    </lineage>
</organism>
<dbReference type="PANTHER" id="PTHR42760:SF133">
    <property type="entry name" value="3-OXOACYL-[ACYL-CARRIER-PROTEIN] REDUCTASE"/>
    <property type="match status" value="1"/>
</dbReference>
<evidence type="ECO:0000256" key="1">
    <source>
        <dbReference type="ARBA" id="ARBA00006484"/>
    </source>
</evidence>
<reference evidence="3 4" key="1">
    <citation type="submission" date="2016-10" db="EMBL/GenBank/DDBJ databases">
        <authorList>
            <person name="de Groot N.N."/>
        </authorList>
    </citation>
    <scope>NUCLEOTIDE SEQUENCE [LARGE SCALE GENOMIC DNA]</scope>
    <source>
        <strain evidence="3 4">CGMCC 1.6134</strain>
    </source>
</reference>
<keyword evidence="2" id="KW-0560">Oxidoreductase</keyword>
<dbReference type="GO" id="GO:0016616">
    <property type="term" value="F:oxidoreductase activity, acting on the CH-OH group of donors, NAD or NADP as acceptor"/>
    <property type="evidence" value="ECO:0007669"/>
    <property type="project" value="TreeGrafter"/>
</dbReference>
<dbReference type="Gene3D" id="3.40.50.720">
    <property type="entry name" value="NAD(P)-binding Rossmann-like Domain"/>
    <property type="match status" value="1"/>
</dbReference>
<dbReference type="Proteomes" id="UP000199668">
    <property type="component" value="Unassembled WGS sequence"/>
</dbReference>
<dbReference type="PRINTS" id="PR00080">
    <property type="entry name" value="SDRFAMILY"/>
</dbReference>
<dbReference type="InterPro" id="IPR036291">
    <property type="entry name" value="NAD(P)-bd_dom_sf"/>
</dbReference>
<evidence type="ECO:0000256" key="2">
    <source>
        <dbReference type="ARBA" id="ARBA00023002"/>
    </source>
</evidence>
<keyword evidence="4" id="KW-1185">Reference proteome</keyword>
<dbReference type="EMBL" id="FOTY01000006">
    <property type="protein sequence ID" value="SFL84043.1"/>
    <property type="molecule type" value="Genomic_DNA"/>
</dbReference>
<evidence type="ECO:0000313" key="3">
    <source>
        <dbReference type="EMBL" id="SFL84043.1"/>
    </source>
</evidence>
<dbReference type="PANTHER" id="PTHR42760">
    <property type="entry name" value="SHORT-CHAIN DEHYDROGENASES/REDUCTASES FAMILY MEMBER"/>
    <property type="match status" value="1"/>
</dbReference>
<dbReference type="FunFam" id="3.40.50.720:FF:000084">
    <property type="entry name" value="Short-chain dehydrogenase reductase"/>
    <property type="match status" value="1"/>
</dbReference>
<proteinExistence type="inferred from homology"/>
<dbReference type="RefSeq" id="WP_090926337.1">
    <property type="nucleotide sequence ID" value="NZ_FOTY01000006.1"/>
</dbReference>
<dbReference type="Pfam" id="PF13561">
    <property type="entry name" value="adh_short_C2"/>
    <property type="match status" value="1"/>
</dbReference>